<dbReference type="Proteomes" id="UP000245412">
    <property type="component" value="Unassembled WGS sequence"/>
</dbReference>
<comment type="caution">
    <text evidence="1">The sequence shown here is derived from an EMBL/GenBank/DDBJ whole genome shotgun (WGS) entry which is preliminary data.</text>
</comment>
<dbReference type="RefSeq" id="WP_109748558.1">
    <property type="nucleotide sequence ID" value="NZ_JANKBI010000020.1"/>
</dbReference>
<dbReference type="PANTHER" id="PTHR36848">
    <property type="entry name" value="DNA-BINDING PROTEIN (PUTATIVE SECRETED PROTEIN)-RELATED"/>
    <property type="match status" value="1"/>
</dbReference>
<organism evidence="1 2">
    <name type="scientific">Murimonas intestini</name>
    <dbReference type="NCBI Taxonomy" id="1337051"/>
    <lineage>
        <taxon>Bacteria</taxon>
        <taxon>Bacillati</taxon>
        <taxon>Bacillota</taxon>
        <taxon>Clostridia</taxon>
        <taxon>Lachnospirales</taxon>
        <taxon>Lachnospiraceae</taxon>
        <taxon>Murimonas</taxon>
    </lineage>
</organism>
<dbReference type="EMBL" id="QGGY01000019">
    <property type="protein sequence ID" value="PWJ72364.1"/>
    <property type="molecule type" value="Genomic_DNA"/>
</dbReference>
<protein>
    <submittedName>
        <fullName evidence="1">Uncharacterized protein</fullName>
    </submittedName>
</protein>
<accession>A0AB73SYD2</accession>
<gene>
    <name evidence="1" type="ORF">C7383_11968</name>
</gene>
<evidence type="ECO:0000313" key="2">
    <source>
        <dbReference type="Proteomes" id="UP000245412"/>
    </source>
</evidence>
<dbReference type="AlphaFoldDB" id="A0AB73SYD2"/>
<dbReference type="PANTHER" id="PTHR36848:SF2">
    <property type="entry name" value="SECRETED PROTEIN"/>
    <property type="match status" value="1"/>
</dbReference>
<sequence length="1097" mass="125584">MSGNIMKEKYREQYGRENSTDYDLLYKNPPAEYRGAPFWGWNGILDNGLMEQQIDDFEKMGFGGFHIHSRIGLKDEYLGKKFLEAVKHCHSYACEKGMQVYLYDEDKWPSGYGGGRVTEYEAYRARYLLFSPHMHQEGKYDRGLAPSNRLTENGCLTLLGVYQIELKNGKLAGYKRIAASEEAMKGKEASVGRGEQGQLWYAYLVVTDKLPWFNNQAYVDTLNPEATGKFLETSYEPYYKILGQEFSRTVPSIFTDEPQFTKMQSLRKGDVPEEVGIPYTDRMERDFQELYKESLLGRLPEIFWNLEDGRTSCIRYRYLNLAADEFSRNYCGVLGKWCEAHNIMLTGHLMEEASLESQIRSVGDAMRSYKYFQMPGIDILADAREYTTAKQAQSVARQMGRGGTVSELYGVTNWDFDFRGHKLQGDWQAALGVSLRVPHLAWMYMGGESKRDYPAPIDGHSPWFERYSILEDYFARVGMAMARGKAVVHVAVIHPIESMFMEMGPLRETAGKRKLLEQQFQDLTRWLLFGLIDFDFLSEALLPEIGAEAADGFLRVGEMDYTTVIVPELTTIRKSTLEVLRDFGSSGGEILVLGELPGYMDGQASTAPEEQLSRYTRLGYEKEKILGKLEEVRQIDILDRDGIRAERFLCQLREDQGEKWLFIAQGKEGGKKTRSVDAYQADDVHYRLRIAGNYKVLLYDALHGTIEEADTWTDGRNTYLELEIFEHDSVLLRLTGKNCEEKTKEGTAETEAAEAASVKRVKKLERYLKSETAYRLEDLGLCCSTENKEPGSRQSDGSKWGVRGKNVLLLDMAEYRLDGGEWKEREEILKIDDKIREELGYRKRTDSFPQPWLLREEDAKEHLVSLRFRIDSKVEGKEVNLALEGTQDTQIFWNQAKVPFIRKGTFVDTSIIQIPLGVLKSGENILECRIPFGKLTDLEWFYLLGDFGVRVWGSRASLEEIPASIGYGDISCQGFPFYGGNIIYEEELELPEGAAELEIGEYSGALVEASLDGEKPHWVFGEPYIIPLGEVKEGKHHLSVRCFGNRFNTFGQLHNCSTSETYFGPKTWRTQGKEWCYEYRLKPFGILKAPRIFVYDK</sequence>
<dbReference type="InterPro" id="IPR053161">
    <property type="entry name" value="Ulvan_degrading_GH"/>
</dbReference>
<dbReference type="CDD" id="cd03143">
    <property type="entry name" value="A4_beta-galactosidase_middle_domain"/>
    <property type="match status" value="1"/>
</dbReference>
<evidence type="ECO:0000313" key="1">
    <source>
        <dbReference type="EMBL" id="PWJ72364.1"/>
    </source>
</evidence>
<dbReference type="InterPro" id="IPR029062">
    <property type="entry name" value="Class_I_gatase-like"/>
</dbReference>
<keyword evidence="2" id="KW-1185">Reference proteome</keyword>
<proteinExistence type="predicted"/>
<reference evidence="1 2" key="1">
    <citation type="submission" date="2018-05" db="EMBL/GenBank/DDBJ databases">
        <authorList>
            <person name="Goeker M."/>
            <person name="Huntemann M."/>
            <person name="Clum A."/>
            <person name="Pillay M."/>
            <person name="Palaniappan K."/>
            <person name="Varghese N."/>
            <person name="Mikhailova N."/>
            <person name="Stamatis D."/>
            <person name="Reddy T."/>
            <person name="Daum C."/>
            <person name="Shapiro N."/>
            <person name="Ivanova N."/>
            <person name="Kyrpides N."/>
            <person name="Woyke T."/>
        </authorList>
    </citation>
    <scope>NUCLEOTIDE SEQUENCE [LARGE SCALE GENOMIC DNA]</scope>
    <source>
        <strain evidence="1 2">DSM 26524</strain>
    </source>
</reference>
<name>A0AB73SYD2_9FIRM</name>
<dbReference type="Gene3D" id="3.40.50.880">
    <property type="match status" value="1"/>
</dbReference>